<dbReference type="GO" id="GO:1901678">
    <property type="term" value="P:iron coordination entity transport"/>
    <property type="evidence" value="ECO:0007669"/>
    <property type="project" value="UniProtKB-ARBA"/>
</dbReference>
<reference evidence="10" key="1">
    <citation type="submission" date="2023-02" db="EMBL/GenBank/DDBJ databases">
        <title>Pathogen: clinical or host-associated sample.</title>
        <authorList>
            <person name="Hergert J."/>
            <person name="Casey R."/>
            <person name="Wagner J."/>
            <person name="Young E.L."/>
            <person name="Oakeson K.F."/>
        </authorList>
    </citation>
    <scope>NUCLEOTIDE SEQUENCE</scope>
    <source>
        <strain evidence="10">2022CK-00830</strain>
    </source>
</reference>
<dbReference type="PANTHER" id="PTHR30532">
    <property type="entry name" value="IRON III DICITRATE-BINDING PERIPLASMIC PROTEIN"/>
    <property type="match status" value="1"/>
</dbReference>
<dbReference type="InterPro" id="IPR002491">
    <property type="entry name" value="ABC_transptr_periplasmic_BD"/>
</dbReference>
<dbReference type="EMBL" id="CP118101">
    <property type="protein sequence ID" value="WDH81849.1"/>
    <property type="molecule type" value="Genomic_DNA"/>
</dbReference>
<dbReference type="Pfam" id="PF01497">
    <property type="entry name" value="Peripla_BP_2"/>
    <property type="match status" value="1"/>
</dbReference>
<gene>
    <name evidence="10" type="ORF">PUW23_20490</name>
</gene>
<dbReference type="AlphaFoldDB" id="A0AAX3MY94"/>
<dbReference type="Gene3D" id="1.10.10.60">
    <property type="entry name" value="Homeodomain-like"/>
    <property type="match status" value="2"/>
</dbReference>
<evidence type="ECO:0000256" key="2">
    <source>
        <dbReference type="ARBA" id="ARBA00008814"/>
    </source>
</evidence>
<dbReference type="PROSITE" id="PS50983">
    <property type="entry name" value="FE_B12_PBP"/>
    <property type="match status" value="1"/>
</dbReference>
<dbReference type="SMART" id="SM00342">
    <property type="entry name" value="HTH_ARAC"/>
    <property type="match status" value="1"/>
</dbReference>
<dbReference type="RefSeq" id="WP_274359017.1">
    <property type="nucleotide sequence ID" value="NZ_CP118101.1"/>
</dbReference>
<dbReference type="InterPro" id="IPR018060">
    <property type="entry name" value="HTH_AraC"/>
</dbReference>
<proteinExistence type="inferred from homology"/>
<evidence type="ECO:0000259" key="9">
    <source>
        <dbReference type="PROSITE" id="PS50983"/>
    </source>
</evidence>
<dbReference type="GO" id="GO:0030288">
    <property type="term" value="C:outer membrane-bounded periplasmic space"/>
    <property type="evidence" value="ECO:0007669"/>
    <property type="project" value="TreeGrafter"/>
</dbReference>
<evidence type="ECO:0000313" key="11">
    <source>
        <dbReference type="Proteomes" id="UP001220962"/>
    </source>
</evidence>
<dbReference type="InterPro" id="IPR020449">
    <property type="entry name" value="Tscrpt_reg_AraC-type_HTH"/>
</dbReference>
<keyword evidence="6" id="KW-0238">DNA-binding</keyword>
<dbReference type="CDD" id="cd01146">
    <property type="entry name" value="FhuD"/>
    <property type="match status" value="1"/>
</dbReference>
<evidence type="ECO:0000256" key="1">
    <source>
        <dbReference type="ARBA" id="ARBA00004196"/>
    </source>
</evidence>
<evidence type="ECO:0000256" key="4">
    <source>
        <dbReference type="ARBA" id="ARBA00022729"/>
    </source>
</evidence>
<dbReference type="InterPro" id="IPR051313">
    <property type="entry name" value="Bact_iron-sidero_bind"/>
</dbReference>
<evidence type="ECO:0000256" key="3">
    <source>
        <dbReference type="ARBA" id="ARBA00022448"/>
    </source>
</evidence>
<feature type="domain" description="Fe/B12 periplasmic-binding" evidence="9">
    <location>
        <begin position="393"/>
        <end position="649"/>
    </location>
</feature>
<organism evidence="10 11">
    <name type="scientific">Paenibacillus urinalis</name>
    <dbReference type="NCBI Taxonomy" id="521520"/>
    <lineage>
        <taxon>Bacteria</taxon>
        <taxon>Bacillati</taxon>
        <taxon>Bacillota</taxon>
        <taxon>Bacilli</taxon>
        <taxon>Bacillales</taxon>
        <taxon>Paenibacillaceae</taxon>
        <taxon>Paenibacillus</taxon>
    </lineage>
</organism>
<dbReference type="SUPFAM" id="SSF46689">
    <property type="entry name" value="Homeodomain-like"/>
    <property type="match status" value="2"/>
</dbReference>
<name>A0AAX3MY94_9BACL</name>
<dbReference type="SUPFAM" id="SSF53807">
    <property type="entry name" value="Helical backbone' metal receptor"/>
    <property type="match status" value="1"/>
</dbReference>
<evidence type="ECO:0000256" key="6">
    <source>
        <dbReference type="ARBA" id="ARBA00023125"/>
    </source>
</evidence>
<dbReference type="GO" id="GO:0043565">
    <property type="term" value="F:sequence-specific DNA binding"/>
    <property type="evidence" value="ECO:0007669"/>
    <property type="project" value="InterPro"/>
</dbReference>
<dbReference type="PROSITE" id="PS01124">
    <property type="entry name" value="HTH_ARAC_FAMILY_2"/>
    <property type="match status" value="1"/>
</dbReference>
<dbReference type="GO" id="GO:0003700">
    <property type="term" value="F:DNA-binding transcription factor activity"/>
    <property type="evidence" value="ECO:0007669"/>
    <property type="project" value="InterPro"/>
</dbReference>
<evidence type="ECO:0000256" key="5">
    <source>
        <dbReference type="ARBA" id="ARBA00023015"/>
    </source>
</evidence>
<keyword evidence="7" id="KW-0804">Transcription</keyword>
<comment type="subcellular location">
    <subcellularLocation>
        <location evidence="1">Cell envelope</location>
    </subcellularLocation>
</comment>
<sequence>MNMSEYIHLWGKASVRVLDVRHIVMEAGESLSAYSMPAKCFIYVIRGNAQLKLDGQEHAAVPFYIIHSFKGMILNIPRLSEPFEYQIVFYKPFDMLSRSRERLGLLEKRNSYDIHYVLQPARPVFIKELFTDMHRSWISDDRLKGVIVQSLFLGLVYELLKQLEQEGTAVTVPDLTSQAIGYMDNHYMRPISVSSVADALDCSPRHLSRLFQKSGLGETPSDYLARLRLEKSGELLRDTSLTLQEIAVNVGYQDGYYFSRMFKKYTGVSPMEYRKEPFQMIQMKEKGPKMSFGRSEYSIAANKLRRYIDNNNHYYQDGGYTMNKSNVKKSTAIMLFISLSIFLAACGGASGTTVIHNSSHTAANGTEALASEGTARIIQHDLGETNVPESPERIVVLEQGFAQIVAALEVKPIGVADDNKPERFPKDTLEYIQGYTSVGTRSEPNLEVIRTLEPDLIIADTSRHSAIYEQLSEIAPTIVFKNDTADYAQSLAATEAIGEALGKGSETQVLIQEHQDGIEELRTQIDRNKTVLMITPDEEDGQSFQVRTSTSFHPSFLIEAGLQYALMDEDETNQLMTTEQLLAIDPNVMLILLNEDATSVIEAQADNPLWNSLAAVQNNNVHEVELATWSRQRSIVSLNQIMDEAADIF</sequence>
<dbReference type="PANTHER" id="PTHR30532:SF29">
    <property type="entry name" value="FE(3+) DICITRATE-BINDING PERIPLASMIC PROTEIN"/>
    <property type="match status" value="1"/>
</dbReference>
<dbReference type="Pfam" id="PF12833">
    <property type="entry name" value="HTH_18"/>
    <property type="match status" value="1"/>
</dbReference>
<keyword evidence="4" id="KW-0732">Signal</keyword>
<dbReference type="Proteomes" id="UP001220962">
    <property type="component" value="Chromosome"/>
</dbReference>
<keyword evidence="5" id="KW-0805">Transcription regulation</keyword>
<dbReference type="PRINTS" id="PR00032">
    <property type="entry name" value="HTHARAC"/>
</dbReference>
<keyword evidence="3" id="KW-0813">Transport</keyword>
<evidence type="ECO:0000259" key="8">
    <source>
        <dbReference type="PROSITE" id="PS01124"/>
    </source>
</evidence>
<accession>A0AAX3MY94</accession>
<comment type="similarity">
    <text evidence="2">Belongs to the bacterial solute-binding protein 8 family.</text>
</comment>
<evidence type="ECO:0000256" key="7">
    <source>
        <dbReference type="ARBA" id="ARBA00023163"/>
    </source>
</evidence>
<feature type="domain" description="HTH araC/xylS-type" evidence="8">
    <location>
        <begin position="177"/>
        <end position="276"/>
    </location>
</feature>
<protein>
    <submittedName>
        <fullName evidence="10">ABC transporter substrate-binding protein</fullName>
    </submittedName>
</protein>
<evidence type="ECO:0000313" key="10">
    <source>
        <dbReference type="EMBL" id="WDH81849.1"/>
    </source>
</evidence>
<dbReference type="Gene3D" id="3.40.50.1980">
    <property type="entry name" value="Nitrogenase molybdenum iron protein domain"/>
    <property type="match status" value="2"/>
</dbReference>
<dbReference type="InterPro" id="IPR009057">
    <property type="entry name" value="Homeodomain-like_sf"/>
</dbReference>